<name>A0ABD0LGN2_9CAEN</name>
<accession>A0ABD0LGN2</accession>
<organism evidence="2 3">
    <name type="scientific">Batillaria attramentaria</name>
    <dbReference type="NCBI Taxonomy" id="370345"/>
    <lineage>
        <taxon>Eukaryota</taxon>
        <taxon>Metazoa</taxon>
        <taxon>Spiralia</taxon>
        <taxon>Lophotrochozoa</taxon>
        <taxon>Mollusca</taxon>
        <taxon>Gastropoda</taxon>
        <taxon>Caenogastropoda</taxon>
        <taxon>Sorbeoconcha</taxon>
        <taxon>Cerithioidea</taxon>
        <taxon>Batillariidae</taxon>
        <taxon>Batillaria</taxon>
    </lineage>
</organism>
<sequence length="52" mass="5596">RPDKLAKVSPVNSEEAGCEDSPFQAVGSRSETKKSGSEVRTVLSAFDRDVID</sequence>
<dbReference type="Proteomes" id="UP001519460">
    <property type="component" value="Unassembled WGS sequence"/>
</dbReference>
<dbReference type="AlphaFoldDB" id="A0ABD0LGN2"/>
<evidence type="ECO:0000256" key="1">
    <source>
        <dbReference type="SAM" id="MobiDB-lite"/>
    </source>
</evidence>
<gene>
    <name evidence="2" type="ORF">BaRGS_00010265</name>
</gene>
<comment type="caution">
    <text evidence="2">The sequence shown here is derived from an EMBL/GenBank/DDBJ whole genome shotgun (WGS) entry which is preliminary data.</text>
</comment>
<feature type="region of interest" description="Disordered" evidence="1">
    <location>
        <begin position="1"/>
        <end position="38"/>
    </location>
</feature>
<dbReference type="EMBL" id="JACVVK020000050">
    <property type="protein sequence ID" value="KAK7498605.1"/>
    <property type="molecule type" value="Genomic_DNA"/>
</dbReference>
<protein>
    <submittedName>
        <fullName evidence="2">Uncharacterized protein</fullName>
    </submittedName>
</protein>
<proteinExistence type="predicted"/>
<feature type="non-terminal residue" evidence="2">
    <location>
        <position position="1"/>
    </location>
</feature>
<keyword evidence="3" id="KW-1185">Reference proteome</keyword>
<reference evidence="2 3" key="1">
    <citation type="journal article" date="2023" name="Sci. Data">
        <title>Genome assembly of the Korean intertidal mud-creeper Batillaria attramentaria.</title>
        <authorList>
            <person name="Patra A.K."/>
            <person name="Ho P.T."/>
            <person name="Jun S."/>
            <person name="Lee S.J."/>
            <person name="Kim Y."/>
            <person name="Won Y.J."/>
        </authorList>
    </citation>
    <scope>NUCLEOTIDE SEQUENCE [LARGE SCALE GENOMIC DNA]</scope>
    <source>
        <strain evidence="2">Wonlab-2016</strain>
    </source>
</reference>
<evidence type="ECO:0000313" key="3">
    <source>
        <dbReference type="Proteomes" id="UP001519460"/>
    </source>
</evidence>
<evidence type="ECO:0000313" key="2">
    <source>
        <dbReference type="EMBL" id="KAK7498605.1"/>
    </source>
</evidence>